<dbReference type="EMBL" id="BARU01013468">
    <property type="protein sequence ID" value="GAH37168.1"/>
    <property type="molecule type" value="Genomic_DNA"/>
</dbReference>
<organism evidence="1">
    <name type="scientific">marine sediment metagenome</name>
    <dbReference type="NCBI Taxonomy" id="412755"/>
    <lineage>
        <taxon>unclassified sequences</taxon>
        <taxon>metagenomes</taxon>
        <taxon>ecological metagenomes</taxon>
    </lineage>
</organism>
<evidence type="ECO:0000313" key="1">
    <source>
        <dbReference type="EMBL" id="GAH37168.1"/>
    </source>
</evidence>
<feature type="non-terminal residue" evidence="1">
    <location>
        <position position="199"/>
    </location>
</feature>
<sequence length="199" mass="22735">QLGSIRPRRSFNPYEKNYIDITLEVKNFGNGGDNITMSGYSPDPRITVEITPEFTLLFRDQIKFVKVHIEVPEGLLPGVYSVFANASSQDITFNERVVPLDFEIENYDARVPEIPTYIDPDVGDVVRSEVNVLPKTNLSFKLKIENNGTRPLSTVTVRVYDNYYENNVLVTWNFFNFTTPPIAVGDRYIVGERPFTQTN</sequence>
<proteinExistence type="predicted"/>
<reference evidence="1" key="1">
    <citation type="journal article" date="2014" name="Front. Microbiol.">
        <title>High frequency of phylogenetically diverse reductive dehalogenase-homologous genes in deep subseafloor sedimentary metagenomes.</title>
        <authorList>
            <person name="Kawai M."/>
            <person name="Futagami T."/>
            <person name="Toyoda A."/>
            <person name="Takaki Y."/>
            <person name="Nishi S."/>
            <person name="Hori S."/>
            <person name="Arai W."/>
            <person name="Tsubouchi T."/>
            <person name="Morono Y."/>
            <person name="Uchiyama I."/>
            <person name="Ito T."/>
            <person name="Fujiyama A."/>
            <person name="Inagaki F."/>
            <person name="Takami H."/>
        </authorList>
    </citation>
    <scope>NUCLEOTIDE SEQUENCE</scope>
    <source>
        <strain evidence="1">Expedition CK06-06</strain>
    </source>
</reference>
<protein>
    <recommendedName>
        <fullName evidence="2">CARDB domain-containing protein</fullName>
    </recommendedName>
</protein>
<evidence type="ECO:0008006" key="2">
    <source>
        <dbReference type="Google" id="ProtNLM"/>
    </source>
</evidence>
<name>X1GVY1_9ZZZZ</name>
<feature type="non-terminal residue" evidence="1">
    <location>
        <position position="1"/>
    </location>
</feature>
<gene>
    <name evidence="1" type="ORF">S03H2_24302</name>
</gene>
<accession>X1GVY1</accession>
<dbReference type="AlphaFoldDB" id="X1GVY1"/>
<comment type="caution">
    <text evidence="1">The sequence shown here is derived from an EMBL/GenBank/DDBJ whole genome shotgun (WGS) entry which is preliminary data.</text>
</comment>